<dbReference type="CDD" id="cd04301">
    <property type="entry name" value="NAT_SF"/>
    <property type="match status" value="1"/>
</dbReference>
<dbReference type="SUPFAM" id="SSF46785">
    <property type="entry name" value="Winged helix' DNA-binding domain"/>
    <property type="match status" value="1"/>
</dbReference>
<name>A0A4R1R038_HYDET</name>
<dbReference type="PANTHER" id="PTHR13947">
    <property type="entry name" value="GNAT FAMILY N-ACETYLTRANSFERASE"/>
    <property type="match status" value="1"/>
</dbReference>
<evidence type="ECO:0000313" key="4">
    <source>
        <dbReference type="EMBL" id="TCL58645.1"/>
    </source>
</evidence>
<dbReference type="OrthoDB" id="5419426at2"/>
<comment type="caution">
    <text evidence="4">The sequence shown here is derived from an EMBL/GenBank/DDBJ whole genome shotgun (WGS) entry which is preliminary data.</text>
</comment>
<dbReference type="Pfam" id="PF00583">
    <property type="entry name" value="Acetyltransf_1"/>
    <property type="match status" value="1"/>
</dbReference>
<evidence type="ECO:0000313" key="5">
    <source>
        <dbReference type="Proteomes" id="UP000295008"/>
    </source>
</evidence>
<dbReference type="GO" id="GO:0003700">
    <property type="term" value="F:DNA-binding transcription factor activity"/>
    <property type="evidence" value="ECO:0007669"/>
    <property type="project" value="InterPro"/>
</dbReference>
<evidence type="ECO:0000259" key="2">
    <source>
        <dbReference type="PROSITE" id="PS50995"/>
    </source>
</evidence>
<dbReference type="Gene3D" id="1.10.10.10">
    <property type="entry name" value="Winged helix-like DNA-binding domain superfamily/Winged helix DNA-binding domain"/>
    <property type="match status" value="1"/>
</dbReference>
<organism evidence="4 5">
    <name type="scientific">Hydrogenispora ethanolica</name>
    <dbReference type="NCBI Taxonomy" id="1082276"/>
    <lineage>
        <taxon>Bacteria</taxon>
        <taxon>Bacillati</taxon>
        <taxon>Bacillota</taxon>
        <taxon>Hydrogenispora</taxon>
    </lineage>
</organism>
<dbReference type="RefSeq" id="WP_132016783.1">
    <property type="nucleotide sequence ID" value="NZ_SLUN01000041.1"/>
</dbReference>
<dbReference type="Pfam" id="PF01047">
    <property type="entry name" value="MarR"/>
    <property type="match status" value="1"/>
</dbReference>
<reference evidence="4 5" key="1">
    <citation type="submission" date="2019-03" db="EMBL/GenBank/DDBJ databases">
        <title>Genomic Encyclopedia of Type Strains, Phase IV (KMG-IV): sequencing the most valuable type-strain genomes for metagenomic binning, comparative biology and taxonomic classification.</title>
        <authorList>
            <person name="Goeker M."/>
        </authorList>
    </citation>
    <scope>NUCLEOTIDE SEQUENCE [LARGE SCALE GENOMIC DNA]</scope>
    <source>
        <strain evidence="4 5">LX-B</strain>
    </source>
</reference>
<evidence type="ECO:0000256" key="1">
    <source>
        <dbReference type="ARBA" id="ARBA00022679"/>
    </source>
</evidence>
<keyword evidence="1 4" id="KW-0808">Transferase</keyword>
<dbReference type="PANTHER" id="PTHR13947:SF37">
    <property type="entry name" value="LD18367P"/>
    <property type="match status" value="1"/>
</dbReference>
<dbReference type="InterPro" id="IPR000182">
    <property type="entry name" value="GNAT_dom"/>
</dbReference>
<protein>
    <submittedName>
        <fullName evidence="4">MarR family transcriptional regulator with acetyltransferase activity</fullName>
    </submittedName>
</protein>
<dbReference type="Gene3D" id="3.40.630.30">
    <property type="match status" value="1"/>
</dbReference>
<dbReference type="EMBL" id="SLUN01000041">
    <property type="protein sequence ID" value="TCL58645.1"/>
    <property type="molecule type" value="Genomic_DNA"/>
</dbReference>
<proteinExistence type="predicted"/>
<dbReference type="InterPro" id="IPR036390">
    <property type="entry name" value="WH_DNA-bd_sf"/>
</dbReference>
<dbReference type="InterPro" id="IPR050769">
    <property type="entry name" value="NAT_camello-type"/>
</dbReference>
<dbReference type="AlphaFoldDB" id="A0A4R1R038"/>
<dbReference type="InterPro" id="IPR000835">
    <property type="entry name" value="HTH_MarR-typ"/>
</dbReference>
<dbReference type="SMART" id="SM00347">
    <property type="entry name" value="HTH_MARR"/>
    <property type="match status" value="1"/>
</dbReference>
<dbReference type="InterPro" id="IPR016181">
    <property type="entry name" value="Acyl_CoA_acyltransferase"/>
</dbReference>
<dbReference type="Proteomes" id="UP000295008">
    <property type="component" value="Unassembled WGS sequence"/>
</dbReference>
<dbReference type="PROSITE" id="PS50995">
    <property type="entry name" value="HTH_MARR_2"/>
    <property type="match status" value="1"/>
</dbReference>
<feature type="domain" description="N-acetyltransferase" evidence="3">
    <location>
        <begin position="154"/>
        <end position="311"/>
    </location>
</feature>
<dbReference type="GO" id="GO:0008080">
    <property type="term" value="F:N-acetyltransferase activity"/>
    <property type="evidence" value="ECO:0007669"/>
    <property type="project" value="InterPro"/>
</dbReference>
<keyword evidence="5" id="KW-1185">Reference proteome</keyword>
<evidence type="ECO:0000259" key="3">
    <source>
        <dbReference type="PROSITE" id="PS51186"/>
    </source>
</evidence>
<dbReference type="SUPFAM" id="SSF55729">
    <property type="entry name" value="Acyl-CoA N-acyltransferases (Nat)"/>
    <property type="match status" value="1"/>
</dbReference>
<accession>A0A4R1R038</accession>
<sequence length="311" mass="36036">MDSIGQPLIRAVRRFNRFYTNILGLLDQHLPDSEFSLPEARVLYEIGHTENCTAKNLSEELRIDPGYLSRMVKHFEKRGLTYRVQSAKDGRQYYLYLTEQGQDILAKLGRLSDGQIDRMLNRLPDHDRKRLVEGMQTIEDLLSTGPELPRDRVIIRSELKPGDIGALIHLHGWIYAEECGYNHVFEGYVCKTFYHFLENYHPERDRVWFAEADGTMIGAIAIVGHSAEKAQLRWFILHPQYRGIGLGGKLLQEALQYCREKGFRTVFLETTADQQTAIRMYRKAGFQKVAEHPNHSWGKELVEQTFELVLP</sequence>
<feature type="domain" description="HTH marR-type" evidence="2">
    <location>
        <begin position="1"/>
        <end position="140"/>
    </location>
</feature>
<dbReference type="PROSITE" id="PS51186">
    <property type="entry name" value="GNAT"/>
    <property type="match status" value="1"/>
</dbReference>
<gene>
    <name evidence="4" type="ORF">EDC14_104138</name>
</gene>
<dbReference type="InterPro" id="IPR036388">
    <property type="entry name" value="WH-like_DNA-bd_sf"/>
</dbReference>